<reference evidence="2 3" key="1">
    <citation type="submission" date="2017-11" db="EMBL/GenBank/DDBJ databases">
        <title>Complete genome of a free-living desiccation-tolerant cyanobacterium and its photosynthetic adaptation to extreme terrestrial habitat.</title>
        <authorList>
            <person name="Shang J."/>
        </authorList>
    </citation>
    <scope>NUCLEOTIDE SEQUENCE [LARGE SCALE GENOMIC DNA]</scope>
    <source>
        <strain evidence="2 3">CCNUN1</strain>
    </source>
</reference>
<dbReference type="EMBL" id="CP024785">
    <property type="protein sequence ID" value="AUB35858.1"/>
    <property type="molecule type" value="Genomic_DNA"/>
</dbReference>
<evidence type="ECO:0000313" key="2">
    <source>
        <dbReference type="EMBL" id="AUB35858.1"/>
    </source>
</evidence>
<evidence type="ECO:0000256" key="1">
    <source>
        <dbReference type="SAM" id="SignalP"/>
    </source>
</evidence>
<sequence length="164" mass="18777">MRLPIAISAILVASLGLSTPVISQPPIQVAQKPASNSFASEQFKINQRLWRQKKISNYRYEFTRSCFCFPKSTEPVIIEVRNGVTTSITYKDSKNPVDKALFEKYNTIPKLFNIIRNALIQKADNLTVQYNPTLGYPTQINVDYDKQRTDDEIFITISNLQQIE</sequence>
<dbReference type="Pfam" id="PF19671">
    <property type="entry name" value="DUF6174"/>
    <property type="match status" value="1"/>
</dbReference>
<dbReference type="InterPro" id="IPR046172">
    <property type="entry name" value="DUF6174"/>
</dbReference>
<name>A0A2K8SKB8_9NOSO</name>
<dbReference type="OrthoDB" id="485614at2"/>
<dbReference type="RefSeq" id="WP_100897942.1">
    <property type="nucleotide sequence ID" value="NZ_CAWNNC010000001.1"/>
</dbReference>
<proteinExistence type="predicted"/>
<keyword evidence="3" id="KW-1185">Reference proteome</keyword>
<dbReference type="Proteomes" id="UP000232003">
    <property type="component" value="Chromosome"/>
</dbReference>
<keyword evidence="1" id="KW-0732">Signal</keyword>
<gene>
    <name evidence="2" type="ORF">COO91_01751</name>
</gene>
<feature type="chain" id="PRO_5014907712" evidence="1">
    <location>
        <begin position="24"/>
        <end position="164"/>
    </location>
</feature>
<organism evidence="2 3">
    <name type="scientific">Nostoc flagelliforme CCNUN1</name>
    <dbReference type="NCBI Taxonomy" id="2038116"/>
    <lineage>
        <taxon>Bacteria</taxon>
        <taxon>Bacillati</taxon>
        <taxon>Cyanobacteriota</taxon>
        <taxon>Cyanophyceae</taxon>
        <taxon>Nostocales</taxon>
        <taxon>Nostocaceae</taxon>
        <taxon>Nostoc</taxon>
    </lineage>
</organism>
<protein>
    <submittedName>
        <fullName evidence="2">Uncharacterized protein</fullName>
    </submittedName>
</protein>
<evidence type="ECO:0000313" key="3">
    <source>
        <dbReference type="Proteomes" id="UP000232003"/>
    </source>
</evidence>
<feature type="signal peptide" evidence="1">
    <location>
        <begin position="1"/>
        <end position="23"/>
    </location>
</feature>
<dbReference type="AlphaFoldDB" id="A0A2K8SKB8"/>
<dbReference type="KEGG" id="nfl:COO91_01751"/>
<accession>A0A2K8SKB8</accession>